<dbReference type="EMBL" id="LKMD01000108">
    <property type="protein sequence ID" value="PIA88924.1"/>
    <property type="molecule type" value="Genomic_DNA"/>
</dbReference>
<feature type="domain" description="Methyltransferase type 11" evidence="2">
    <location>
        <begin position="352"/>
        <end position="470"/>
    </location>
</feature>
<proteinExistence type="predicted"/>
<dbReference type="OrthoDB" id="2426426at2759"/>
<feature type="compositionally biased region" description="Polar residues" evidence="1">
    <location>
        <begin position="296"/>
        <end position="311"/>
    </location>
</feature>
<dbReference type="Gene3D" id="3.40.50.150">
    <property type="entry name" value="Vaccinia Virus protein VP39"/>
    <property type="match status" value="1"/>
</dbReference>
<sequence length="598" mass="66179">MPRFRDISAAYELSEPSIAIGEKLRSTLSAKLAQFSVELIINADIQRIDERKGHALVTWQCRDCNIFMTRSADFAIDATGYQAFPEHETIKRTLGLSIVYQACVAFEYRDKSPGSRPISFIVMDGWYPCLMPHIGDNKDGEDEIFNRYILTHGCYTILGTHESPQKAQADVENVESTSAINELKAAAEAEMCRFWPDFAHRFVYEGWKGQVLAKPRVETDFRSSLTFANGRVVHVVPGKISNVFNAADETLQLLEFATQGHGDVVSVDAGIAVVNSSSLITEKAELQKPSDKMSARATQQPKTHSLPSSWSSHVNKGSYKIVERITTPPCTELVKMTHKLKALDPTTSYIFDNGAGTGILTTQLKAHNPNLKIFATDISPGMIRSLQTAASEHNWSDIETAVADSQDLTSVSLTSTTKKEESTQGLPGTISLANSTFTHTFSTFMIGSVEQPHLAIAEMYRVTAPNGILALGAWAGATWGAIWQKAVRLALGDENYVAPRIVHKDWSDIDDVIRGVEAAGWKVQESKIEKAPWGWKNADEVDEYIFEGGNPIVNLLMEGFEGEKLKACRDSFKRVMQEEYDEGRDLCETAILLTAIKK</sequence>
<feature type="region of interest" description="Disordered" evidence="1">
    <location>
        <begin position="285"/>
        <end position="311"/>
    </location>
</feature>
<dbReference type="InterPro" id="IPR013216">
    <property type="entry name" value="Methyltransf_11"/>
</dbReference>
<dbReference type="Proteomes" id="UP000230605">
    <property type="component" value="Chromosome 5"/>
</dbReference>
<dbReference type="CDD" id="cd02440">
    <property type="entry name" value="AdoMet_MTases"/>
    <property type="match status" value="1"/>
</dbReference>
<organism evidence="3 4">
    <name type="scientific">Cercospora beticola</name>
    <name type="common">Sugarbeet leaf spot fungus</name>
    <dbReference type="NCBI Taxonomy" id="122368"/>
    <lineage>
        <taxon>Eukaryota</taxon>
        <taxon>Fungi</taxon>
        <taxon>Dikarya</taxon>
        <taxon>Ascomycota</taxon>
        <taxon>Pezizomycotina</taxon>
        <taxon>Dothideomycetes</taxon>
        <taxon>Dothideomycetidae</taxon>
        <taxon>Mycosphaerellales</taxon>
        <taxon>Mycosphaerellaceae</taxon>
        <taxon>Cercospora</taxon>
    </lineage>
</organism>
<name>A0A2G5H8R5_CERBT</name>
<evidence type="ECO:0000313" key="4">
    <source>
        <dbReference type="Proteomes" id="UP000230605"/>
    </source>
</evidence>
<protein>
    <recommendedName>
        <fullName evidence="2">Methyltransferase type 11 domain-containing protein</fullName>
    </recommendedName>
</protein>
<reference evidence="3 4" key="1">
    <citation type="submission" date="2015-10" db="EMBL/GenBank/DDBJ databases">
        <title>The cercosporin biosynthetic gene cluster was horizontally transferred to several fungal lineages and shown to be expanded in Cercospora beticola based on microsynteny with recipient genomes.</title>
        <authorList>
            <person name="De Jonge R."/>
            <person name="Ebert M.K."/>
            <person name="Suttle J.C."/>
            <person name="Jurick Ii W.M."/>
            <person name="Secor G.A."/>
            <person name="Thomma B.P."/>
            <person name="Van De Peer Y."/>
            <person name="Bolton M.D."/>
        </authorList>
    </citation>
    <scope>NUCLEOTIDE SEQUENCE [LARGE SCALE GENOMIC DNA]</scope>
    <source>
        <strain evidence="3 4">09-40</strain>
    </source>
</reference>
<gene>
    <name evidence="3" type="ORF">CB0940_07614</name>
</gene>
<evidence type="ECO:0000256" key="1">
    <source>
        <dbReference type="SAM" id="MobiDB-lite"/>
    </source>
</evidence>
<feature type="compositionally biased region" description="Basic and acidic residues" evidence="1">
    <location>
        <begin position="285"/>
        <end position="294"/>
    </location>
</feature>
<dbReference type="Pfam" id="PF08241">
    <property type="entry name" value="Methyltransf_11"/>
    <property type="match status" value="1"/>
</dbReference>
<accession>A0A2G5H8R5</accession>
<evidence type="ECO:0000313" key="3">
    <source>
        <dbReference type="EMBL" id="PIA88924.1"/>
    </source>
</evidence>
<dbReference type="InterPro" id="IPR029063">
    <property type="entry name" value="SAM-dependent_MTases_sf"/>
</dbReference>
<dbReference type="AlphaFoldDB" id="A0A2G5H8R5"/>
<comment type="caution">
    <text evidence="3">The sequence shown here is derived from an EMBL/GenBank/DDBJ whole genome shotgun (WGS) entry which is preliminary data.</text>
</comment>
<dbReference type="GO" id="GO:0008757">
    <property type="term" value="F:S-adenosylmethionine-dependent methyltransferase activity"/>
    <property type="evidence" value="ECO:0007669"/>
    <property type="project" value="InterPro"/>
</dbReference>
<dbReference type="SUPFAM" id="SSF53335">
    <property type="entry name" value="S-adenosyl-L-methionine-dependent methyltransferases"/>
    <property type="match status" value="1"/>
</dbReference>
<evidence type="ECO:0000259" key="2">
    <source>
        <dbReference type="Pfam" id="PF08241"/>
    </source>
</evidence>